<gene>
    <name evidence="1" type="ORF">LCGC14_0536510</name>
</gene>
<comment type="caution">
    <text evidence="1">The sequence shown here is derived from an EMBL/GenBank/DDBJ whole genome shotgun (WGS) entry which is preliminary data.</text>
</comment>
<feature type="non-terminal residue" evidence="1">
    <location>
        <position position="76"/>
    </location>
</feature>
<sequence>MSVPRDPDNEYGENIRVNMGAYGGTSQASIGPIGWALLADMNNDRIVDWLDFGLWTGYWLDSGYELPGDLNRDGIA</sequence>
<organism evidence="1">
    <name type="scientific">marine sediment metagenome</name>
    <dbReference type="NCBI Taxonomy" id="412755"/>
    <lineage>
        <taxon>unclassified sequences</taxon>
        <taxon>metagenomes</taxon>
        <taxon>ecological metagenomes</taxon>
    </lineage>
</organism>
<evidence type="ECO:0000313" key="1">
    <source>
        <dbReference type="EMBL" id="KKN60012.1"/>
    </source>
</evidence>
<accession>A0A0F9SCJ7</accession>
<proteinExistence type="predicted"/>
<name>A0A0F9SCJ7_9ZZZZ</name>
<protein>
    <submittedName>
        <fullName evidence="1">Uncharacterized protein</fullName>
    </submittedName>
</protein>
<dbReference type="AlphaFoldDB" id="A0A0F9SCJ7"/>
<dbReference type="EMBL" id="LAZR01000708">
    <property type="protein sequence ID" value="KKN60012.1"/>
    <property type="molecule type" value="Genomic_DNA"/>
</dbReference>
<reference evidence="1" key="1">
    <citation type="journal article" date="2015" name="Nature">
        <title>Complex archaea that bridge the gap between prokaryotes and eukaryotes.</title>
        <authorList>
            <person name="Spang A."/>
            <person name="Saw J.H."/>
            <person name="Jorgensen S.L."/>
            <person name="Zaremba-Niedzwiedzka K."/>
            <person name="Martijn J."/>
            <person name="Lind A.E."/>
            <person name="van Eijk R."/>
            <person name="Schleper C."/>
            <person name="Guy L."/>
            <person name="Ettema T.J."/>
        </authorList>
    </citation>
    <scope>NUCLEOTIDE SEQUENCE</scope>
</reference>